<dbReference type="InterPro" id="IPR020846">
    <property type="entry name" value="MFS_dom"/>
</dbReference>
<dbReference type="InterPro" id="IPR051084">
    <property type="entry name" value="H+-coupled_symporters"/>
</dbReference>
<evidence type="ECO:0000256" key="5">
    <source>
        <dbReference type="ARBA" id="ARBA00022847"/>
    </source>
</evidence>
<organism evidence="10 11">
    <name type="scientific">Bradyrhizobium vignae</name>
    <dbReference type="NCBI Taxonomy" id="1549949"/>
    <lineage>
        <taxon>Bacteria</taxon>
        <taxon>Pseudomonadati</taxon>
        <taxon>Pseudomonadota</taxon>
        <taxon>Alphaproteobacteria</taxon>
        <taxon>Hyphomicrobiales</taxon>
        <taxon>Nitrobacteraceae</taxon>
        <taxon>Bradyrhizobium</taxon>
    </lineage>
</organism>
<evidence type="ECO:0000256" key="7">
    <source>
        <dbReference type="ARBA" id="ARBA00023136"/>
    </source>
</evidence>
<feature type="transmembrane region" description="Helical" evidence="8">
    <location>
        <begin position="57"/>
        <end position="80"/>
    </location>
</feature>
<dbReference type="EMBL" id="LS398110">
    <property type="protein sequence ID" value="SPP93356.1"/>
    <property type="molecule type" value="Genomic_DNA"/>
</dbReference>
<evidence type="ECO:0000256" key="8">
    <source>
        <dbReference type="SAM" id="Phobius"/>
    </source>
</evidence>
<dbReference type="Proteomes" id="UP000246085">
    <property type="component" value="Chromosome BRAD3257"/>
</dbReference>
<evidence type="ECO:0000256" key="3">
    <source>
        <dbReference type="ARBA" id="ARBA00022475"/>
    </source>
</evidence>
<feature type="transmembrane region" description="Helical" evidence="8">
    <location>
        <begin position="21"/>
        <end position="45"/>
    </location>
</feature>
<accession>A0A2U3PW67</accession>
<evidence type="ECO:0000256" key="4">
    <source>
        <dbReference type="ARBA" id="ARBA00022692"/>
    </source>
</evidence>
<dbReference type="Gene3D" id="1.20.1250.20">
    <property type="entry name" value="MFS general substrate transporter like domains"/>
    <property type="match status" value="1"/>
</dbReference>
<sequence>MTRDGATAPGPMTRRLQLKAISGAVAGNLIDFLDFALFGLLAKIISTTFFPPGNPTVALLQTMMIYASSFLIRPLGGIVMGRVGDRLGRRTALFISVSGMCLVTAATAFLPSYAVAGSFATAGLVLCRLAQGFFAGGEYTAATAYIVEQGDSRHRALRASFSPVAAYAGTAIAVGIFTLVSAIIGAESMAAWGWRLMFGLGVPLGLLGLWIRTQIDESPEFLAIEEERRRLRTEAPPLSAVVRSQWRRMLFFISILMSHTLSNYLVLGFLATYLTNFVKIDETHASLAIFIAQMVLMATVSVTIVSPVPGLDLRGMLWIARSG</sequence>
<dbReference type="GO" id="GO:0005886">
    <property type="term" value="C:plasma membrane"/>
    <property type="evidence" value="ECO:0007669"/>
    <property type="project" value="UniProtKB-SubCell"/>
</dbReference>
<evidence type="ECO:0000256" key="2">
    <source>
        <dbReference type="ARBA" id="ARBA00022448"/>
    </source>
</evidence>
<evidence type="ECO:0000259" key="9">
    <source>
        <dbReference type="PROSITE" id="PS50850"/>
    </source>
</evidence>
<feature type="transmembrane region" description="Helical" evidence="8">
    <location>
        <begin position="122"/>
        <end position="147"/>
    </location>
</feature>
<proteinExistence type="predicted"/>
<comment type="subcellular location">
    <subcellularLocation>
        <location evidence="1">Cell membrane</location>
        <topology evidence="1">Multi-pass membrane protein</topology>
    </subcellularLocation>
</comment>
<dbReference type="Pfam" id="PF00083">
    <property type="entry name" value="Sugar_tr"/>
    <property type="match status" value="1"/>
</dbReference>
<keyword evidence="2" id="KW-0813">Transport</keyword>
<feature type="transmembrane region" description="Helical" evidence="8">
    <location>
        <begin position="249"/>
        <end position="275"/>
    </location>
</feature>
<dbReference type="InterPro" id="IPR005828">
    <property type="entry name" value="MFS_sugar_transport-like"/>
</dbReference>
<evidence type="ECO:0000256" key="6">
    <source>
        <dbReference type="ARBA" id="ARBA00022989"/>
    </source>
</evidence>
<dbReference type="PANTHER" id="PTHR43528">
    <property type="entry name" value="ALPHA-KETOGLUTARATE PERMEASE"/>
    <property type="match status" value="1"/>
</dbReference>
<dbReference type="PROSITE" id="PS50850">
    <property type="entry name" value="MFS"/>
    <property type="match status" value="1"/>
</dbReference>
<feature type="transmembrane region" description="Helical" evidence="8">
    <location>
        <begin position="92"/>
        <end position="116"/>
    </location>
</feature>
<keyword evidence="6 8" id="KW-1133">Transmembrane helix</keyword>
<dbReference type="KEGG" id="bvz:BRAD3257_2279"/>
<feature type="transmembrane region" description="Helical" evidence="8">
    <location>
        <begin position="159"/>
        <end position="186"/>
    </location>
</feature>
<feature type="domain" description="Major facilitator superfamily (MFS) profile" evidence="9">
    <location>
        <begin position="20"/>
        <end position="323"/>
    </location>
</feature>
<dbReference type="SUPFAM" id="SSF103473">
    <property type="entry name" value="MFS general substrate transporter"/>
    <property type="match status" value="1"/>
</dbReference>
<evidence type="ECO:0000313" key="10">
    <source>
        <dbReference type="EMBL" id="SPP93356.1"/>
    </source>
</evidence>
<name>A0A2U3PW67_9BRAD</name>
<dbReference type="InterPro" id="IPR036259">
    <property type="entry name" value="MFS_trans_sf"/>
</dbReference>
<dbReference type="PANTHER" id="PTHR43528:SF1">
    <property type="entry name" value="ALPHA-KETOGLUTARATE PERMEASE"/>
    <property type="match status" value="1"/>
</dbReference>
<keyword evidence="5" id="KW-0769">Symport</keyword>
<dbReference type="AlphaFoldDB" id="A0A2U3PW67"/>
<dbReference type="GO" id="GO:0015293">
    <property type="term" value="F:symporter activity"/>
    <property type="evidence" value="ECO:0007669"/>
    <property type="project" value="UniProtKB-KW"/>
</dbReference>
<gene>
    <name evidence="10" type="ORF">BRAD3257_2279</name>
</gene>
<keyword evidence="7 8" id="KW-0472">Membrane</keyword>
<keyword evidence="3" id="KW-1003">Cell membrane</keyword>
<evidence type="ECO:0000256" key="1">
    <source>
        <dbReference type="ARBA" id="ARBA00004651"/>
    </source>
</evidence>
<feature type="transmembrane region" description="Helical" evidence="8">
    <location>
        <begin position="192"/>
        <end position="211"/>
    </location>
</feature>
<reference evidence="10 11" key="1">
    <citation type="submission" date="2018-03" db="EMBL/GenBank/DDBJ databases">
        <authorList>
            <person name="Gully D."/>
        </authorList>
    </citation>
    <scope>NUCLEOTIDE SEQUENCE [LARGE SCALE GENOMIC DNA]</scope>
    <source>
        <strain evidence="10">ORS3257</strain>
    </source>
</reference>
<evidence type="ECO:0000313" key="11">
    <source>
        <dbReference type="Proteomes" id="UP000246085"/>
    </source>
</evidence>
<feature type="transmembrane region" description="Helical" evidence="8">
    <location>
        <begin position="287"/>
        <end position="311"/>
    </location>
</feature>
<protein>
    <submittedName>
        <fullName evidence="10">MFS transporter</fullName>
    </submittedName>
</protein>
<keyword evidence="4 8" id="KW-0812">Transmembrane</keyword>